<name>A0AAE1BIH9_PETCI</name>
<feature type="non-terminal residue" evidence="7">
    <location>
        <position position="375"/>
    </location>
</feature>
<keyword evidence="6" id="KW-0813">Transport</keyword>
<dbReference type="PANTHER" id="PTHR10736">
    <property type="entry name" value="BESTROPHIN"/>
    <property type="match status" value="1"/>
</dbReference>
<keyword evidence="8" id="KW-1185">Reference proteome</keyword>
<dbReference type="GO" id="GO:0005254">
    <property type="term" value="F:chloride channel activity"/>
    <property type="evidence" value="ECO:0007669"/>
    <property type="project" value="UniProtKB-KW"/>
</dbReference>
<sequence>SDSFRAWSCRWSTRKRSATLTAVCLVVCCSGGVGVCISCCGVISWYTLCLYASLSCLYRFYLKDAHRKVFEEVVLHSMRYRDLIPVSFILGFYVTLVVGRWWASCHALPDNADVALLLATAITGKDTRSFELRSRVVRYVNLTYVLLFRHVSAAVHHRYPDVQSLVNDRFLTEREKEALEEAETRGCQDTKWLPMSWCCQLVQAAREEGYIDCEGDKNALVNALVRLRGQCGRLLAWHHYNIPLVYTQVVTIAVYTYFIFSLVSEQYLDESRHYPRYEADLVVPLFAFLELIFYLGLLKVAEALINPFGIDDHSFPFLNILEDSRYSAFVISHTRYGENPPKAHWRPGEEGRLSIMEVGRLPGPEPREDSSLESS</sequence>
<gene>
    <name evidence="7" type="ORF">Pcinc_043789</name>
</gene>
<comment type="similarity">
    <text evidence="5 6">Belongs to the anion channel-forming bestrophin (TC 1.A.46) family. Calcium-sensitive chloride channel subfamily.</text>
</comment>
<dbReference type="InterPro" id="IPR000615">
    <property type="entry name" value="Bestrophin"/>
</dbReference>
<evidence type="ECO:0000256" key="4">
    <source>
        <dbReference type="ARBA" id="ARBA00023136"/>
    </source>
</evidence>
<keyword evidence="3 6" id="KW-1133">Transmembrane helix</keyword>
<comment type="subcellular location">
    <subcellularLocation>
        <location evidence="6">Cell membrane</location>
        <topology evidence="6">Multi-pass membrane protein</topology>
    </subcellularLocation>
    <subcellularLocation>
        <location evidence="1">Membrane</location>
    </subcellularLocation>
</comment>
<reference evidence="7" key="1">
    <citation type="submission" date="2023-10" db="EMBL/GenBank/DDBJ databases">
        <title>Genome assemblies of two species of porcelain crab, Petrolisthes cinctipes and Petrolisthes manimaculis (Anomura: Porcellanidae).</title>
        <authorList>
            <person name="Angst P."/>
        </authorList>
    </citation>
    <scope>NUCLEOTIDE SEQUENCE</scope>
    <source>
        <strain evidence="7">PB745_01</strain>
        <tissue evidence="7">Gill</tissue>
    </source>
</reference>
<keyword evidence="6" id="KW-0868">Chloride</keyword>
<dbReference type="GO" id="GO:0034707">
    <property type="term" value="C:chloride channel complex"/>
    <property type="evidence" value="ECO:0007669"/>
    <property type="project" value="UniProtKB-KW"/>
</dbReference>
<dbReference type="Pfam" id="PF01062">
    <property type="entry name" value="Bestrophin"/>
    <property type="match status" value="1"/>
</dbReference>
<organism evidence="7 8">
    <name type="scientific">Petrolisthes cinctipes</name>
    <name type="common">Flat porcelain crab</name>
    <dbReference type="NCBI Taxonomy" id="88211"/>
    <lineage>
        <taxon>Eukaryota</taxon>
        <taxon>Metazoa</taxon>
        <taxon>Ecdysozoa</taxon>
        <taxon>Arthropoda</taxon>
        <taxon>Crustacea</taxon>
        <taxon>Multicrustacea</taxon>
        <taxon>Malacostraca</taxon>
        <taxon>Eumalacostraca</taxon>
        <taxon>Eucarida</taxon>
        <taxon>Decapoda</taxon>
        <taxon>Pleocyemata</taxon>
        <taxon>Anomura</taxon>
        <taxon>Galatheoidea</taxon>
        <taxon>Porcellanidae</taxon>
        <taxon>Petrolisthes</taxon>
    </lineage>
</organism>
<keyword evidence="6" id="KW-0869">Chloride channel</keyword>
<evidence type="ECO:0000256" key="2">
    <source>
        <dbReference type="ARBA" id="ARBA00022692"/>
    </source>
</evidence>
<evidence type="ECO:0000256" key="5">
    <source>
        <dbReference type="ARBA" id="ARBA00034769"/>
    </source>
</evidence>
<keyword evidence="6" id="KW-0406">Ion transport</keyword>
<keyword evidence="2 6" id="KW-0812">Transmembrane</keyword>
<keyword evidence="6" id="KW-0407">Ion channel</keyword>
<evidence type="ECO:0000256" key="1">
    <source>
        <dbReference type="ARBA" id="ARBA00004370"/>
    </source>
</evidence>
<dbReference type="Proteomes" id="UP001286313">
    <property type="component" value="Unassembled WGS sequence"/>
</dbReference>
<dbReference type="EMBL" id="JAWQEG010008910">
    <property type="protein sequence ID" value="KAK3849460.1"/>
    <property type="molecule type" value="Genomic_DNA"/>
</dbReference>
<keyword evidence="6" id="KW-1003">Cell membrane</keyword>
<evidence type="ECO:0000313" key="7">
    <source>
        <dbReference type="EMBL" id="KAK3849460.1"/>
    </source>
</evidence>
<feature type="transmembrane region" description="Helical" evidence="6">
    <location>
        <begin position="240"/>
        <end position="260"/>
    </location>
</feature>
<evidence type="ECO:0000313" key="8">
    <source>
        <dbReference type="Proteomes" id="UP001286313"/>
    </source>
</evidence>
<comment type="function">
    <text evidence="6">Forms chloride channels.</text>
</comment>
<accession>A0AAE1BIH9</accession>
<dbReference type="AlphaFoldDB" id="A0AAE1BIH9"/>
<dbReference type="PANTHER" id="PTHR10736:SF0">
    <property type="entry name" value="BESTROPHIN HOMOLOG"/>
    <property type="match status" value="1"/>
</dbReference>
<evidence type="ECO:0000256" key="6">
    <source>
        <dbReference type="RuleBase" id="RU363126"/>
    </source>
</evidence>
<feature type="transmembrane region" description="Helical" evidence="6">
    <location>
        <begin position="83"/>
        <end position="103"/>
    </location>
</feature>
<comment type="caution">
    <text evidence="7">The sequence shown here is derived from an EMBL/GenBank/DDBJ whole genome shotgun (WGS) entry which is preliminary data.</text>
</comment>
<keyword evidence="4 6" id="KW-0472">Membrane</keyword>
<dbReference type="GO" id="GO:0005886">
    <property type="term" value="C:plasma membrane"/>
    <property type="evidence" value="ECO:0007669"/>
    <property type="project" value="UniProtKB-SubCell"/>
</dbReference>
<protein>
    <recommendedName>
        <fullName evidence="6">Bestrophin homolog</fullName>
    </recommendedName>
</protein>
<feature type="transmembrane region" description="Helical" evidence="6">
    <location>
        <begin position="281"/>
        <end position="298"/>
    </location>
</feature>
<dbReference type="InterPro" id="IPR021134">
    <property type="entry name" value="Bestrophin-like"/>
</dbReference>
<evidence type="ECO:0000256" key="3">
    <source>
        <dbReference type="ARBA" id="ARBA00022989"/>
    </source>
</evidence>
<proteinExistence type="inferred from homology"/>